<evidence type="ECO:0000313" key="5">
    <source>
        <dbReference type="EMBL" id="RHC64124.1"/>
    </source>
</evidence>
<dbReference type="PIRSF" id="PIRSF002070">
    <property type="entry name" value="SSB"/>
    <property type="match status" value="1"/>
</dbReference>
<dbReference type="RefSeq" id="WP_118381159.1">
    <property type="nucleotide sequence ID" value="NZ_CABJFJ010000009.1"/>
</dbReference>
<dbReference type="PANTHER" id="PTHR10302">
    <property type="entry name" value="SINGLE-STRANDED DNA-BINDING PROTEIN"/>
    <property type="match status" value="1"/>
</dbReference>
<dbReference type="InterPro" id="IPR000424">
    <property type="entry name" value="Primosome_PriB/ssb"/>
</dbReference>
<dbReference type="GO" id="GO:0006260">
    <property type="term" value="P:DNA replication"/>
    <property type="evidence" value="ECO:0007669"/>
    <property type="project" value="InterPro"/>
</dbReference>
<dbReference type="GO" id="GO:0009295">
    <property type="term" value="C:nucleoid"/>
    <property type="evidence" value="ECO:0007669"/>
    <property type="project" value="TreeGrafter"/>
</dbReference>
<dbReference type="PROSITE" id="PS50935">
    <property type="entry name" value="SSB"/>
    <property type="match status" value="1"/>
</dbReference>
<dbReference type="NCBIfam" id="TIGR00621">
    <property type="entry name" value="ssb"/>
    <property type="match status" value="1"/>
</dbReference>
<evidence type="ECO:0000256" key="2">
    <source>
        <dbReference type="HAMAP-Rule" id="MF_00984"/>
    </source>
</evidence>
<gene>
    <name evidence="5" type="primary">ssb</name>
    <name evidence="5" type="ORF">DW833_08655</name>
</gene>
<keyword evidence="6" id="KW-1185">Reference proteome</keyword>
<dbReference type="GO" id="GO:0003697">
    <property type="term" value="F:single-stranded DNA binding"/>
    <property type="evidence" value="ECO:0007669"/>
    <property type="project" value="UniProtKB-UniRule"/>
</dbReference>
<dbReference type="InterPro" id="IPR012340">
    <property type="entry name" value="NA-bd_OB-fold"/>
</dbReference>
<reference evidence="5 6" key="1">
    <citation type="submission" date="2018-08" db="EMBL/GenBank/DDBJ databases">
        <title>A genome reference for cultivated species of the human gut microbiota.</title>
        <authorList>
            <person name="Zou Y."/>
            <person name="Xue W."/>
            <person name="Luo G."/>
        </authorList>
    </citation>
    <scope>NUCLEOTIDE SEQUENCE [LARGE SCALE GENOMIC DNA]</scope>
    <source>
        <strain evidence="5 6">AM34-3LB</strain>
    </source>
</reference>
<evidence type="ECO:0000256" key="3">
    <source>
        <dbReference type="PIRNR" id="PIRNR002070"/>
    </source>
</evidence>
<comment type="caution">
    <text evidence="2">Lacks conserved residue(s) required for the propagation of feature annotation.</text>
</comment>
<organism evidence="5 6">
    <name type="scientific">Anaerobutyricum hallii</name>
    <dbReference type="NCBI Taxonomy" id="39488"/>
    <lineage>
        <taxon>Bacteria</taxon>
        <taxon>Bacillati</taxon>
        <taxon>Bacillota</taxon>
        <taxon>Clostridia</taxon>
        <taxon>Lachnospirales</taxon>
        <taxon>Lachnospiraceae</taxon>
        <taxon>Anaerobutyricum</taxon>
    </lineage>
</organism>
<evidence type="ECO:0000313" key="6">
    <source>
        <dbReference type="Proteomes" id="UP000284621"/>
    </source>
</evidence>
<comment type="caution">
    <text evidence="5">The sequence shown here is derived from an EMBL/GenBank/DDBJ whole genome shotgun (WGS) entry which is preliminary data.</text>
</comment>
<dbReference type="Pfam" id="PF00436">
    <property type="entry name" value="SSB"/>
    <property type="match status" value="1"/>
</dbReference>
<sequence>MNKVILMGRVTKDIDVKYTAGDNPTATARYTLAVKRRFSREGEQDTDFINCVAFGKQAEFAGKYFKQGTKLLVCGRIQTRSYTNRNNVKVYVTEVVIEEQDFAESKAVNQQNNTSGGVSSEYNANQGRHNPQALEQSLAGGFTDVGDNDIPFL</sequence>
<feature type="region of interest" description="Disordered" evidence="4">
    <location>
        <begin position="107"/>
        <end position="127"/>
    </location>
</feature>
<evidence type="ECO:0000256" key="1">
    <source>
        <dbReference type="ARBA" id="ARBA00023125"/>
    </source>
</evidence>
<name>A0A414B541_9FIRM</name>
<protein>
    <recommendedName>
        <fullName evidence="2 3">Single-stranded DNA-binding protein</fullName>
        <shortName evidence="2">SSB</shortName>
    </recommendedName>
</protein>
<dbReference type="EMBL" id="QSID01000009">
    <property type="protein sequence ID" value="RHC64124.1"/>
    <property type="molecule type" value="Genomic_DNA"/>
</dbReference>
<evidence type="ECO:0000256" key="4">
    <source>
        <dbReference type="SAM" id="MobiDB-lite"/>
    </source>
</evidence>
<proteinExistence type="inferred from homology"/>
<keyword evidence="1 2" id="KW-0238">DNA-binding</keyword>
<dbReference type="SUPFAM" id="SSF50249">
    <property type="entry name" value="Nucleic acid-binding proteins"/>
    <property type="match status" value="1"/>
</dbReference>
<dbReference type="CDD" id="cd04496">
    <property type="entry name" value="SSB_OBF"/>
    <property type="match status" value="1"/>
</dbReference>
<dbReference type="AlphaFoldDB" id="A0A414B541"/>
<dbReference type="Proteomes" id="UP000284621">
    <property type="component" value="Unassembled WGS sequence"/>
</dbReference>
<dbReference type="PANTHER" id="PTHR10302:SF27">
    <property type="entry name" value="SINGLE-STRANDED DNA-BINDING PROTEIN"/>
    <property type="match status" value="1"/>
</dbReference>
<comment type="subunit">
    <text evidence="2">Homotetramer.</text>
</comment>
<dbReference type="HAMAP" id="MF_00984">
    <property type="entry name" value="SSB"/>
    <property type="match status" value="1"/>
</dbReference>
<accession>A0A414B541</accession>
<dbReference type="InterPro" id="IPR011344">
    <property type="entry name" value="ssDNA-bd"/>
</dbReference>
<dbReference type="Gene3D" id="2.40.50.140">
    <property type="entry name" value="Nucleic acid-binding proteins"/>
    <property type="match status" value="1"/>
</dbReference>